<comment type="catalytic activity">
    <reaction evidence="18">
        <text>hydrogen sulfide + 6 oxidized [2Fe-2S]-[ferredoxin] + 3 H2O = sulfite + 6 reduced [2Fe-2S]-[ferredoxin] + 7 H(+)</text>
        <dbReference type="Rhea" id="RHEA:23132"/>
        <dbReference type="Rhea" id="RHEA-COMP:10000"/>
        <dbReference type="Rhea" id="RHEA-COMP:10001"/>
        <dbReference type="ChEBI" id="CHEBI:15377"/>
        <dbReference type="ChEBI" id="CHEBI:15378"/>
        <dbReference type="ChEBI" id="CHEBI:17359"/>
        <dbReference type="ChEBI" id="CHEBI:29919"/>
        <dbReference type="ChEBI" id="CHEBI:33737"/>
        <dbReference type="ChEBI" id="CHEBI:33738"/>
        <dbReference type="EC" id="1.8.7.1"/>
    </reaction>
</comment>
<dbReference type="InterPro" id="IPR006067">
    <property type="entry name" value="NO2/SO3_Rdtase_4Fe4S_dom"/>
</dbReference>
<keyword evidence="10 21" id="KW-0479">Metal-binding</keyword>
<dbReference type="Pfam" id="PF01077">
    <property type="entry name" value="NIR_SIR"/>
    <property type="match status" value="1"/>
</dbReference>
<feature type="binding site" description="axial binding residue" evidence="21">
    <location>
        <position position="682"/>
    </location>
    <ligand>
        <name>siroheme</name>
        <dbReference type="ChEBI" id="CHEBI:60052"/>
    </ligand>
    <ligandPart>
        <name>Fe</name>
        <dbReference type="ChEBI" id="CHEBI:18248"/>
    </ligandPart>
</feature>
<dbReference type="CDD" id="cd19943">
    <property type="entry name" value="NirB_Fer2_BFD-like_1"/>
    <property type="match status" value="1"/>
</dbReference>
<feature type="domain" description="BFD-like [2Fe-2S]-binding" evidence="24">
    <location>
        <begin position="424"/>
        <end position="472"/>
    </location>
</feature>
<dbReference type="InterPro" id="IPR007419">
    <property type="entry name" value="BFD-like_2Fe2S-bd_dom"/>
</dbReference>
<evidence type="ECO:0000256" key="15">
    <source>
        <dbReference type="ARBA" id="ARBA00023014"/>
    </source>
</evidence>
<keyword evidence="12 20" id="KW-0274">FAD</keyword>
<evidence type="ECO:0000313" key="28">
    <source>
        <dbReference type="Proteomes" id="UP000198348"/>
    </source>
</evidence>
<evidence type="ECO:0000256" key="7">
    <source>
        <dbReference type="ARBA" id="ARBA00022617"/>
    </source>
</evidence>
<evidence type="ECO:0000256" key="4">
    <source>
        <dbReference type="ARBA" id="ARBA00010429"/>
    </source>
</evidence>
<dbReference type="InterPro" id="IPR016156">
    <property type="entry name" value="FAD/NAD-linked_Rdtase_dimer_sf"/>
</dbReference>
<evidence type="ECO:0000256" key="20">
    <source>
        <dbReference type="PIRNR" id="PIRNR037149"/>
    </source>
</evidence>
<dbReference type="Pfam" id="PF18267">
    <property type="entry name" value="Rubredoxin_C"/>
    <property type="match status" value="1"/>
</dbReference>
<evidence type="ECO:0000256" key="9">
    <source>
        <dbReference type="ARBA" id="ARBA00022714"/>
    </source>
</evidence>
<reference evidence="27 28" key="1">
    <citation type="submission" date="2017-06" db="EMBL/GenBank/DDBJ databases">
        <authorList>
            <person name="Kim H.J."/>
            <person name="Triplett B.A."/>
        </authorList>
    </citation>
    <scope>NUCLEOTIDE SEQUENCE [LARGE SCALE GENOMIC DNA]</scope>
    <source>
        <strain evidence="27 28">DSM 45207</strain>
    </source>
</reference>
<evidence type="ECO:0000256" key="14">
    <source>
        <dbReference type="ARBA" id="ARBA00023004"/>
    </source>
</evidence>
<feature type="binding site" evidence="21">
    <location>
        <position position="678"/>
    </location>
    <ligand>
        <name>[4Fe-4S] cluster</name>
        <dbReference type="ChEBI" id="CHEBI:49883"/>
    </ligand>
</feature>
<dbReference type="GO" id="GO:0051537">
    <property type="term" value="F:2 iron, 2 sulfur cluster binding"/>
    <property type="evidence" value="ECO:0007669"/>
    <property type="project" value="UniProtKB-KW"/>
</dbReference>
<dbReference type="GO" id="GO:0042128">
    <property type="term" value="P:nitrate assimilation"/>
    <property type="evidence" value="ECO:0007669"/>
    <property type="project" value="UniProtKB-UniRule"/>
</dbReference>
<feature type="domain" description="FAD/NAD(P)-binding" evidence="25">
    <location>
        <begin position="5"/>
        <end position="290"/>
    </location>
</feature>
<dbReference type="InterPro" id="IPR036188">
    <property type="entry name" value="FAD/NAD-bd_sf"/>
</dbReference>
<feature type="domain" description="NADH-rubredoxin oxidoreductase C-terminal" evidence="26">
    <location>
        <begin position="324"/>
        <end position="391"/>
    </location>
</feature>
<dbReference type="NCBIfam" id="NF011565">
    <property type="entry name" value="PRK14989.1"/>
    <property type="match status" value="1"/>
</dbReference>
<dbReference type="EC" id="1.8.7.1" evidence="5"/>
<evidence type="ECO:0000256" key="2">
    <source>
        <dbReference type="ARBA" id="ARBA00003247"/>
    </source>
</evidence>
<dbReference type="GO" id="GO:0051539">
    <property type="term" value="F:4 iron, 4 sulfur cluster binding"/>
    <property type="evidence" value="ECO:0007669"/>
    <property type="project" value="UniProtKB-KW"/>
</dbReference>
<evidence type="ECO:0000256" key="16">
    <source>
        <dbReference type="ARBA" id="ARBA00023063"/>
    </source>
</evidence>
<dbReference type="Gene3D" id="3.90.480.20">
    <property type="match status" value="1"/>
</dbReference>
<dbReference type="Gene3D" id="1.10.10.1100">
    <property type="entry name" value="BFD-like [2Fe-2S]-binding domain"/>
    <property type="match status" value="1"/>
</dbReference>
<comment type="cofactor">
    <cofactor evidence="21">
        <name>[4Fe-4S] cluster</name>
        <dbReference type="ChEBI" id="CHEBI:49883"/>
    </cofactor>
    <text evidence="21">Binds 1 [4Fe-4S] cluster per subunit.</text>
</comment>
<protein>
    <recommendedName>
        <fullName evidence="5">assimilatory sulfite reductase (ferredoxin)</fullName>
        <ecNumber evidence="5">1.8.7.1</ecNumber>
    </recommendedName>
</protein>
<dbReference type="CDD" id="cd19944">
    <property type="entry name" value="NirB_Fer2_BFD-like_2"/>
    <property type="match status" value="1"/>
</dbReference>
<dbReference type="NCBIfam" id="TIGR02374">
    <property type="entry name" value="nitri_red_nirB"/>
    <property type="match status" value="1"/>
</dbReference>
<sequence>MSRTLVVVGNGMVGHRLVEAVRAADVAGDWHIVVLAEEARPAYDRVGLSSYVDSWDAEALALPGADHATDEHVELQLGDAASAVDTGRKLVTTASGTAQPYDALVLATGSRPFVPPVPGHDLPGCFVYRTIDDLDAIHAAARRARDGRGRASGIVVGGGLLGLEAAKALRDMDLSPHVVEMAPRLMPLQIDDGGGALLARLVAELDVTVHTATSTAEIVPEGHRLVARLGNGTDLDADLVVFSAGIRPRDDLARSCGLEIAERGGVLVDEQCRTGIADVYAIGECAAVQGTTYGLVAPGYAMAEAVAAQLTSGHPATFPGADTSTKLKLLGVDVASFGDAHAQTEGALEVVVNDAVAGTYKKLVVSDDGTTLLGGVLVGDTGEFNTLRTLVGRALPDDPAAILSPDGAAAGGVGVDALPDEAQVCSCNAVTKGAITSAVHEGGCESVAGLKACTGAGTGCGSCVPLLGKLLDSCGVEQSTAVCEHFPQSRSELFEIVAGTGIATFSELIARYGSGSGCAICKPAVASILASLGTGHILDGEHATLQDTNDRHLANMQRNGTYSVVPRVPGGEITPEKLIAIGEIAREFDLYTKITGGQRIDMFGATVDELPRIWRRLVDAGFESGHAYGKALRTVKSCVGWTWCRYGVQDSVGMAVELELRYRGLRSPHKLKAAVSGCARECAEAQSKDFGVIATERGWNLYVGGNGGALPRHADLLASDVDSETLIRLIDRFVMFYIRTADRLQRTARWLEEMDGGLEHLRSVIVDDSLGICAELEAAMHEHVANYVDEWNAVLSDPDKLARFTSFVNAPEAPDPTISFRTERAQKVPVLLGTPEVSRS</sequence>
<keyword evidence="8 20" id="KW-0285">Flavoprotein</keyword>
<evidence type="ECO:0000259" key="26">
    <source>
        <dbReference type="Pfam" id="PF18267"/>
    </source>
</evidence>
<keyword evidence="14 21" id="KW-0408">Iron</keyword>
<dbReference type="GO" id="GO:0020037">
    <property type="term" value="F:heme binding"/>
    <property type="evidence" value="ECO:0007669"/>
    <property type="project" value="InterPro"/>
</dbReference>
<comment type="similarity">
    <text evidence="4">Belongs to the nitrite and sulfite reductase 4Fe-4S domain family.</text>
</comment>
<feature type="binding site" evidence="21">
    <location>
        <position position="682"/>
    </location>
    <ligand>
        <name>[4Fe-4S] cluster</name>
        <dbReference type="ChEBI" id="CHEBI:49883"/>
    </ligand>
</feature>
<name>A0A238VZ47_9PSEU</name>
<dbReference type="GO" id="GO:0015980">
    <property type="term" value="P:energy derivation by oxidation of organic compounds"/>
    <property type="evidence" value="ECO:0007669"/>
    <property type="project" value="UniProtKB-ARBA"/>
</dbReference>
<dbReference type="FunFam" id="1.10.10.1100:FF:000002">
    <property type="entry name" value="Nitrite reductase large subunit"/>
    <property type="match status" value="1"/>
</dbReference>
<dbReference type="GO" id="GO:0050311">
    <property type="term" value="F:sulfite reductase (ferredoxin) activity"/>
    <property type="evidence" value="ECO:0007669"/>
    <property type="project" value="UniProtKB-EC"/>
</dbReference>
<organism evidence="27 28">
    <name type="scientific">Haloechinothrix alba</name>
    <dbReference type="NCBI Taxonomy" id="664784"/>
    <lineage>
        <taxon>Bacteria</taxon>
        <taxon>Bacillati</taxon>
        <taxon>Actinomycetota</taxon>
        <taxon>Actinomycetes</taxon>
        <taxon>Pseudonocardiales</taxon>
        <taxon>Pseudonocardiaceae</taxon>
        <taxon>Haloechinothrix</taxon>
    </lineage>
</organism>
<dbReference type="InterPro" id="IPR017121">
    <property type="entry name" value="Nitrite_Rdtase_lsu"/>
</dbReference>
<keyword evidence="13" id="KW-0560">Oxidoreductase</keyword>
<evidence type="ECO:0000256" key="18">
    <source>
        <dbReference type="ARBA" id="ARBA00049518"/>
    </source>
</evidence>
<evidence type="ECO:0000259" key="22">
    <source>
        <dbReference type="Pfam" id="PF01077"/>
    </source>
</evidence>
<dbReference type="AlphaFoldDB" id="A0A238VZ47"/>
<dbReference type="Pfam" id="PF07992">
    <property type="entry name" value="Pyr_redox_2"/>
    <property type="match status" value="1"/>
</dbReference>
<dbReference type="InterPro" id="IPR012744">
    <property type="entry name" value="Nitri_red_NirB"/>
</dbReference>
<dbReference type="GO" id="GO:0098809">
    <property type="term" value="F:nitrite reductase activity"/>
    <property type="evidence" value="ECO:0007669"/>
    <property type="project" value="InterPro"/>
</dbReference>
<comment type="function">
    <text evidence="2">Catalyzes the reduction of sulfite to sulfide, a step in the biosynthesis of sulfur-containing amino acids and cofactors.</text>
</comment>
<dbReference type="GO" id="GO:0046872">
    <property type="term" value="F:metal ion binding"/>
    <property type="evidence" value="ECO:0007669"/>
    <property type="project" value="UniProtKB-KW"/>
</dbReference>
<evidence type="ECO:0000256" key="12">
    <source>
        <dbReference type="ARBA" id="ARBA00022827"/>
    </source>
</evidence>
<gene>
    <name evidence="27" type="ORF">SAMN06265360_104229</name>
</gene>
<dbReference type="InterPro" id="IPR045854">
    <property type="entry name" value="NO2/SO3_Rdtase_4Fe4S_sf"/>
</dbReference>
<evidence type="ECO:0000256" key="1">
    <source>
        <dbReference type="ARBA" id="ARBA00001974"/>
    </source>
</evidence>
<comment type="cofactor">
    <cofactor evidence="17">
        <name>[2Fe-2S] cluster</name>
        <dbReference type="ChEBI" id="CHEBI:190135"/>
    </cofactor>
</comment>
<keyword evidence="15 21" id="KW-0411">Iron-sulfur</keyword>
<evidence type="ECO:0000256" key="8">
    <source>
        <dbReference type="ARBA" id="ARBA00022630"/>
    </source>
</evidence>
<feature type="domain" description="Nitrite/sulphite reductase 4Fe-4S" evidence="22">
    <location>
        <begin position="629"/>
        <end position="765"/>
    </location>
</feature>
<dbReference type="Gene3D" id="3.30.390.30">
    <property type="match status" value="1"/>
</dbReference>
<keyword evidence="28" id="KW-1185">Reference proteome</keyword>
<dbReference type="InterPro" id="IPR052034">
    <property type="entry name" value="NasD-like"/>
</dbReference>
<keyword evidence="6 21" id="KW-0004">4Fe-4S</keyword>
<evidence type="ECO:0000256" key="21">
    <source>
        <dbReference type="PIRSR" id="PIRSR037149-1"/>
    </source>
</evidence>
<dbReference type="InterPro" id="IPR023753">
    <property type="entry name" value="FAD/NAD-binding_dom"/>
</dbReference>
<evidence type="ECO:0000256" key="10">
    <source>
        <dbReference type="ARBA" id="ARBA00022723"/>
    </source>
</evidence>
<feature type="binding site" evidence="21">
    <location>
        <position position="638"/>
    </location>
    <ligand>
        <name>[4Fe-4S] cluster</name>
        <dbReference type="ChEBI" id="CHEBI:49883"/>
    </ligand>
</feature>
<dbReference type="GO" id="GO:0050660">
    <property type="term" value="F:flavin adenine dinucleotide binding"/>
    <property type="evidence" value="ECO:0007669"/>
    <property type="project" value="UniProtKB-UniRule"/>
</dbReference>
<evidence type="ECO:0000259" key="23">
    <source>
        <dbReference type="Pfam" id="PF03460"/>
    </source>
</evidence>
<feature type="binding site" evidence="21">
    <location>
        <position position="644"/>
    </location>
    <ligand>
        <name>[4Fe-4S] cluster</name>
        <dbReference type="ChEBI" id="CHEBI:49883"/>
    </ligand>
</feature>
<dbReference type="InterPro" id="IPR041575">
    <property type="entry name" value="Rubredoxin_C"/>
</dbReference>
<dbReference type="SUPFAM" id="SSF55124">
    <property type="entry name" value="Nitrite/Sulfite reductase N-terminal domain-like"/>
    <property type="match status" value="1"/>
</dbReference>
<proteinExistence type="inferred from homology"/>
<dbReference type="PANTHER" id="PTHR43809">
    <property type="entry name" value="NITRITE REDUCTASE (NADH) LARGE SUBUNIT"/>
    <property type="match status" value="1"/>
</dbReference>
<keyword evidence="11" id="KW-0883">Thioether bond</keyword>
<dbReference type="InterPro" id="IPR006066">
    <property type="entry name" value="NO2/SO3_Rdtase_FeS/sirohaem_BS"/>
</dbReference>
<evidence type="ECO:0000256" key="3">
    <source>
        <dbReference type="ARBA" id="ARBA00005096"/>
    </source>
</evidence>
<dbReference type="InterPro" id="IPR041854">
    <property type="entry name" value="BFD-like_2Fe2S-bd_dom_sf"/>
</dbReference>
<comment type="cofactor">
    <cofactor evidence="21">
        <name>siroheme</name>
        <dbReference type="ChEBI" id="CHEBI:60052"/>
    </cofactor>
    <text evidence="21">Binds 1 siroheme per subunit.</text>
</comment>
<dbReference type="Pfam" id="PF03460">
    <property type="entry name" value="NIR_SIR_ferr"/>
    <property type="match status" value="1"/>
</dbReference>
<dbReference type="SUPFAM" id="SSF56014">
    <property type="entry name" value="Nitrite and sulphite reductase 4Fe-4S domain-like"/>
    <property type="match status" value="1"/>
</dbReference>
<evidence type="ECO:0000259" key="24">
    <source>
        <dbReference type="Pfam" id="PF04324"/>
    </source>
</evidence>
<dbReference type="FunFam" id="3.50.50.60:FF:000033">
    <property type="entry name" value="Nitrite reductase [NAD(P)H], large subunit"/>
    <property type="match status" value="1"/>
</dbReference>
<dbReference type="PANTHER" id="PTHR43809:SF1">
    <property type="entry name" value="NITRITE REDUCTASE (NADH) LARGE SUBUNIT"/>
    <property type="match status" value="1"/>
</dbReference>
<dbReference type="SUPFAM" id="SSF51905">
    <property type="entry name" value="FAD/NAD(P)-binding domain"/>
    <property type="match status" value="2"/>
</dbReference>
<evidence type="ECO:0000256" key="6">
    <source>
        <dbReference type="ARBA" id="ARBA00022485"/>
    </source>
</evidence>
<accession>A0A238VZ47</accession>
<evidence type="ECO:0000256" key="11">
    <source>
        <dbReference type="ARBA" id="ARBA00022784"/>
    </source>
</evidence>
<comment type="cofactor">
    <cofactor evidence="1 20">
        <name>FAD</name>
        <dbReference type="ChEBI" id="CHEBI:57692"/>
    </cofactor>
</comment>
<dbReference type="PROSITE" id="PS00365">
    <property type="entry name" value="NIR_SIR"/>
    <property type="match status" value="1"/>
</dbReference>
<keyword evidence="9" id="KW-0001">2Fe-2S</keyword>
<dbReference type="Pfam" id="PF04324">
    <property type="entry name" value="Fer2_BFD"/>
    <property type="match status" value="1"/>
</dbReference>
<evidence type="ECO:0000313" key="27">
    <source>
        <dbReference type="EMBL" id="SNR39508.1"/>
    </source>
</evidence>
<evidence type="ECO:0000256" key="17">
    <source>
        <dbReference type="ARBA" id="ARBA00034078"/>
    </source>
</evidence>
<dbReference type="RefSeq" id="WP_089300300.1">
    <property type="nucleotide sequence ID" value="NZ_FZNW01000004.1"/>
</dbReference>
<comment type="subunit">
    <text evidence="19">Homodimer which associates with NirD.</text>
</comment>
<dbReference type="PRINTS" id="PR00368">
    <property type="entry name" value="FADPNR"/>
</dbReference>
<dbReference type="OrthoDB" id="9768666at2"/>
<keyword evidence="16 20" id="KW-0534">Nitrate assimilation</keyword>
<dbReference type="PIRSF" id="PIRSF037149">
    <property type="entry name" value="NirB"/>
    <property type="match status" value="1"/>
</dbReference>
<evidence type="ECO:0000256" key="19">
    <source>
        <dbReference type="ARBA" id="ARBA00064211"/>
    </source>
</evidence>
<evidence type="ECO:0000256" key="5">
    <source>
        <dbReference type="ARBA" id="ARBA00012353"/>
    </source>
</evidence>
<dbReference type="FunFam" id="3.30.413.10:FF:000007">
    <property type="entry name" value="Nitrite reductase [NAD(P)H] large subunit"/>
    <property type="match status" value="1"/>
</dbReference>
<feature type="domain" description="Nitrite/Sulfite reductase ferredoxin-like" evidence="23">
    <location>
        <begin position="557"/>
        <end position="618"/>
    </location>
</feature>
<dbReference type="PRINTS" id="PR00397">
    <property type="entry name" value="SIROHAEM"/>
</dbReference>
<keyword evidence="7 21" id="KW-0349">Heme</keyword>
<dbReference type="InterPro" id="IPR036136">
    <property type="entry name" value="Nit/Sulf_reduc_fer-like_dom_sf"/>
</dbReference>
<evidence type="ECO:0000256" key="13">
    <source>
        <dbReference type="ARBA" id="ARBA00023002"/>
    </source>
</evidence>
<dbReference type="GO" id="GO:0050661">
    <property type="term" value="F:NADP binding"/>
    <property type="evidence" value="ECO:0007669"/>
    <property type="project" value="UniProtKB-UniRule"/>
</dbReference>
<dbReference type="Gene3D" id="3.50.50.60">
    <property type="entry name" value="FAD/NAD(P)-binding domain"/>
    <property type="match status" value="2"/>
</dbReference>
<evidence type="ECO:0000259" key="25">
    <source>
        <dbReference type="Pfam" id="PF07992"/>
    </source>
</evidence>
<comment type="pathway">
    <text evidence="3">Nitrogen metabolism; nitrate reduction (assimilation).</text>
</comment>
<dbReference type="InterPro" id="IPR005117">
    <property type="entry name" value="NiRdtase/SiRdtase_haem-b_fer"/>
</dbReference>
<dbReference type="Gene3D" id="3.30.413.10">
    <property type="entry name" value="Sulfite Reductase Hemoprotein, domain 1"/>
    <property type="match status" value="1"/>
</dbReference>
<dbReference type="Proteomes" id="UP000198348">
    <property type="component" value="Unassembled WGS sequence"/>
</dbReference>
<dbReference type="EMBL" id="FZNW01000004">
    <property type="protein sequence ID" value="SNR39508.1"/>
    <property type="molecule type" value="Genomic_DNA"/>
</dbReference>
<dbReference type="UniPathway" id="UPA00653"/>